<evidence type="ECO:0000259" key="1">
    <source>
        <dbReference type="PROSITE" id="PS51750"/>
    </source>
</evidence>
<dbReference type="Pfam" id="PF02498">
    <property type="entry name" value="Bro-N"/>
    <property type="match status" value="1"/>
</dbReference>
<name>A0A5P8K733_9ACTN</name>
<dbReference type="RefSeq" id="WP_152170255.1">
    <property type="nucleotide sequence ID" value="NZ_CP045096.1"/>
</dbReference>
<dbReference type="PANTHER" id="PTHR36180:SF2">
    <property type="entry name" value="BRO FAMILY PROTEIN"/>
    <property type="match status" value="1"/>
</dbReference>
<dbReference type="EMBL" id="CP045096">
    <property type="protein sequence ID" value="QFQ98816.1"/>
    <property type="molecule type" value="Genomic_DNA"/>
</dbReference>
<gene>
    <name evidence="2" type="ORF">F9278_24580</name>
</gene>
<keyword evidence="3" id="KW-1185">Reference proteome</keyword>
<sequence length="304" mass="33669">MHEQNNTPPEEPTAHQDAIDINDFVFAATGARIRRLTTPDGEHWFVAADVATDLGYANTRQALIWHVAPDCAKRLNEIAQGVYTTDTSRKLADHRLQRSMKMVNLRGLIALVNGCSKPECTPFKTWVSEVIATIQRDGSYSLEPSPVQPTPTGTTAYAMPPQVADAIVRLEERNIRADEMLTAFQEVRNDLLRDISRSLRDIAQALRHPADSPRPSPAPELTPRQLLANWKAKNLVVTDDVHTVAAYLAPALLHGGAAYRVEEIATRTGLSQERVRHCMELLFEQGCVRPAGRTVDSAPVFVLP</sequence>
<dbReference type="AlphaFoldDB" id="A0A5P8K733"/>
<organism evidence="2 3">
    <name type="scientific">Streptomyces phaeolivaceus</name>
    <dbReference type="NCBI Taxonomy" id="2653200"/>
    <lineage>
        <taxon>Bacteria</taxon>
        <taxon>Bacillati</taxon>
        <taxon>Actinomycetota</taxon>
        <taxon>Actinomycetes</taxon>
        <taxon>Kitasatosporales</taxon>
        <taxon>Streptomycetaceae</taxon>
        <taxon>Streptomyces</taxon>
    </lineage>
</organism>
<proteinExistence type="predicted"/>
<evidence type="ECO:0000313" key="3">
    <source>
        <dbReference type="Proteomes" id="UP000327294"/>
    </source>
</evidence>
<dbReference type="PANTHER" id="PTHR36180">
    <property type="entry name" value="DNA-BINDING PROTEIN-RELATED-RELATED"/>
    <property type="match status" value="1"/>
</dbReference>
<dbReference type="Proteomes" id="UP000327294">
    <property type="component" value="Chromosome"/>
</dbReference>
<protein>
    <submittedName>
        <fullName evidence="2">Bro-N domain-containing protein</fullName>
    </submittedName>
</protein>
<dbReference type="KEGG" id="sphv:F9278_24580"/>
<dbReference type="PROSITE" id="PS51750">
    <property type="entry name" value="BRO_N"/>
    <property type="match status" value="1"/>
</dbReference>
<dbReference type="InterPro" id="IPR003497">
    <property type="entry name" value="BRO_N_domain"/>
</dbReference>
<evidence type="ECO:0000313" key="2">
    <source>
        <dbReference type="EMBL" id="QFQ98816.1"/>
    </source>
</evidence>
<dbReference type="SMART" id="SM01040">
    <property type="entry name" value="Bro-N"/>
    <property type="match status" value="1"/>
</dbReference>
<accession>A0A5P8K733</accession>
<reference evidence="2 3" key="1">
    <citation type="submission" date="2019-10" db="EMBL/GenBank/DDBJ databases">
        <title>Streptomyces sp. strain GY16 isolated from leaves of Broussonetia papyrifera.</title>
        <authorList>
            <person name="Mo P."/>
        </authorList>
    </citation>
    <scope>NUCLEOTIDE SEQUENCE [LARGE SCALE GENOMIC DNA]</scope>
    <source>
        <strain evidence="2 3">GY16</strain>
    </source>
</reference>
<feature type="domain" description="Bro-N" evidence="1">
    <location>
        <begin position="18"/>
        <end position="138"/>
    </location>
</feature>